<evidence type="ECO:0000313" key="2">
    <source>
        <dbReference type="Proteomes" id="UP001055868"/>
    </source>
</evidence>
<keyword evidence="2" id="KW-1185">Reference proteome</keyword>
<name>A0ABY4N7I7_9MICO</name>
<evidence type="ECO:0000313" key="1">
    <source>
        <dbReference type="EMBL" id="UQN30512.1"/>
    </source>
</evidence>
<dbReference type="RefSeq" id="WP_249479867.1">
    <property type="nucleotide sequence ID" value="NZ_CP097218.1"/>
</dbReference>
<dbReference type="Proteomes" id="UP001055868">
    <property type="component" value="Chromosome"/>
</dbReference>
<sequence>MAKNPHRHENPELHLSVIQRARSRAAGVHGDRRMKRLRDRGALRRAAIKEQLTR</sequence>
<protein>
    <submittedName>
        <fullName evidence="1">Uncharacterized protein</fullName>
    </submittedName>
</protein>
<organism evidence="1 2">
    <name type="scientific">Brachybacterium kimchii</name>
    <dbReference type="NCBI Taxonomy" id="2942909"/>
    <lineage>
        <taxon>Bacteria</taxon>
        <taxon>Bacillati</taxon>
        <taxon>Actinomycetota</taxon>
        <taxon>Actinomycetes</taxon>
        <taxon>Micrococcales</taxon>
        <taxon>Dermabacteraceae</taxon>
        <taxon>Brachybacterium</taxon>
    </lineage>
</organism>
<accession>A0ABY4N7I7</accession>
<reference evidence="1" key="1">
    <citation type="submission" date="2022-05" db="EMBL/GenBank/DDBJ databases">
        <title>Genomic analysis of Brachybacterium sp. CBA3104.</title>
        <authorList>
            <person name="Roh S.W."/>
            <person name="Kim Y.B."/>
            <person name="Kim Y."/>
        </authorList>
    </citation>
    <scope>NUCLEOTIDE SEQUENCE</scope>
    <source>
        <strain evidence="1">CBA3104</strain>
    </source>
</reference>
<gene>
    <name evidence="1" type="ORF">M4486_04145</name>
</gene>
<proteinExistence type="predicted"/>
<dbReference type="EMBL" id="CP097218">
    <property type="protein sequence ID" value="UQN30512.1"/>
    <property type="molecule type" value="Genomic_DNA"/>
</dbReference>